<evidence type="ECO:0000313" key="2">
    <source>
        <dbReference type="Proteomes" id="UP000245207"/>
    </source>
</evidence>
<dbReference type="AlphaFoldDB" id="A0A2U1M520"/>
<dbReference type="PANTHER" id="PTHR48040:SF20">
    <property type="entry name" value="PLEIOTROPIC DRUG RESISTANCE PROTEIN 1"/>
    <property type="match status" value="1"/>
</dbReference>
<dbReference type="STRING" id="35608.A0A2U1M520"/>
<dbReference type="PANTHER" id="PTHR48040">
    <property type="entry name" value="PLEIOTROPIC DRUG RESISTANCE PROTEIN 1-LIKE ISOFORM X1"/>
    <property type="match status" value="1"/>
</dbReference>
<organism evidence="1 2">
    <name type="scientific">Artemisia annua</name>
    <name type="common">Sweet wormwood</name>
    <dbReference type="NCBI Taxonomy" id="35608"/>
    <lineage>
        <taxon>Eukaryota</taxon>
        <taxon>Viridiplantae</taxon>
        <taxon>Streptophyta</taxon>
        <taxon>Embryophyta</taxon>
        <taxon>Tracheophyta</taxon>
        <taxon>Spermatophyta</taxon>
        <taxon>Magnoliopsida</taxon>
        <taxon>eudicotyledons</taxon>
        <taxon>Gunneridae</taxon>
        <taxon>Pentapetalae</taxon>
        <taxon>asterids</taxon>
        <taxon>campanulids</taxon>
        <taxon>Asterales</taxon>
        <taxon>Asteraceae</taxon>
        <taxon>Asteroideae</taxon>
        <taxon>Anthemideae</taxon>
        <taxon>Artemisiinae</taxon>
        <taxon>Artemisia</taxon>
    </lineage>
</organism>
<name>A0A2U1M520_ARTAN</name>
<keyword evidence="2" id="KW-1185">Reference proteome</keyword>
<accession>A0A2U1M520</accession>
<proteinExistence type="predicted"/>
<protein>
    <submittedName>
        <fullName evidence="1">Uncharacterized protein</fullName>
    </submittedName>
</protein>
<dbReference type="EMBL" id="PKPP01006489">
    <property type="protein sequence ID" value="PWA56339.1"/>
    <property type="molecule type" value="Genomic_DNA"/>
</dbReference>
<evidence type="ECO:0000313" key="1">
    <source>
        <dbReference type="EMBL" id="PWA56339.1"/>
    </source>
</evidence>
<comment type="caution">
    <text evidence="1">The sequence shown here is derived from an EMBL/GenBank/DDBJ whole genome shotgun (WGS) entry which is preliminary data.</text>
</comment>
<sequence>MSHHLDPRAVAIVKRTVRNTVRTVVCTIHQPSIDIFDAFDEEMEGVKKLKDGYNPTTLMLEEKQTRSLMQWVPTSMYPAILFTGVQNATSMQQDCITAYCCYSRWYNGRVGWVHVIFYMSHHLDPRAVAIVKRTVRNTVRTVVCTIHQPSIDIFDAFDEEMEGVKKLKDGYNPTTLMLEEKQTRSLMQWVPTSMYPAILFTGVQNATSMQQDCITAYCCYSSFLKCAIIYMVISRTVGSFGIQWEFLAPNQPSFRLATTDENKKLCLLDHPSPEMYGDAVKK</sequence>
<reference evidence="1 2" key="1">
    <citation type="journal article" date="2018" name="Mol. Plant">
        <title>The genome of Artemisia annua provides insight into the evolution of Asteraceae family and artemisinin biosynthesis.</title>
        <authorList>
            <person name="Shen Q."/>
            <person name="Zhang L."/>
            <person name="Liao Z."/>
            <person name="Wang S."/>
            <person name="Yan T."/>
            <person name="Shi P."/>
            <person name="Liu M."/>
            <person name="Fu X."/>
            <person name="Pan Q."/>
            <person name="Wang Y."/>
            <person name="Lv Z."/>
            <person name="Lu X."/>
            <person name="Zhang F."/>
            <person name="Jiang W."/>
            <person name="Ma Y."/>
            <person name="Chen M."/>
            <person name="Hao X."/>
            <person name="Li L."/>
            <person name="Tang Y."/>
            <person name="Lv G."/>
            <person name="Zhou Y."/>
            <person name="Sun X."/>
            <person name="Brodelius P.E."/>
            <person name="Rose J.K.C."/>
            <person name="Tang K."/>
        </authorList>
    </citation>
    <scope>NUCLEOTIDE SEQUENCE [LARGE SCALE GENOMIC DNA]</scope>
    <source>
        <strain evidence="2">cv. Huhao1</strain>
        <tissue evidence="1">Leaf</tissue>
    </source>
</reference>
<dbReference type="Proteomes" id="UP000245207">
    <property type="component" value="Unassembled WGS sequence"/>
</dbReference>
<gene>
    <name evidence="1" type="ORF">CTI12_AA416910</name>
</gene>